<dbReference type="CDD" id="cd11731">
    <property type="entry name" value="Lin1944_like_SDR_c"/>
    <property type="match status" value="1"/>
</dbReference>
<accession>A0A432D1M8</accession>
<dbReference type="PRINTS" id="PR00081">
    <property type="entry name" value="GDHRDH"/>
</dbReference>
<gene>
    <name evidence="3" type="ORF">EJ063_03320</name>
</gene>
<dbReference type="InterPro" id="IPR051122">
    <property type="entry name" value="SDR_DHRS6-like"/>
</dbReference>
<dbReference type="InterPro" id="IPR002347">
    <property type="entry name" value="SDR_fam"/>
</dbReference>
<dbReference type="SUPFAM" id="SSF51735">
    <property type="entry name" value="NAD(P)-binding Rossmann-fold domains"/>
    <property type="match status" value="1"/>
</dbReference>
<comment type="similarity">
    <text evidence="1">Belongs to the short-chain dehydrogenases/reductases (SDR) family.</text>
</comment>
<evidence type="ECO:0000313" key="3">
    <source>
        <dbReference type="EMBL" id="RTZ17830.1"/>
    </source>
</evidence>
<evidence type="ECO:0000256" key="1">
    <source>
        <dbReference type="ARBA" id="ARBA00006484"/>
    </source>
</evidence>
<name>A0A432D1M8_9VIBR</name>
<evidence type="ECO:0000256" key="2">
    <source>
        <dbReference type="ARBA" id="ARBA00023002"/>
    </source>
</evidence>
<keyword evidence="2" id="KW-0560">Oxidoreductase</keyword>
<dbReference type="AlphaFoldDB" id="A0A432D1M8"/>
<dbReference type="InterPro" id="IPR036291">
    <property type="entry name" value="NAD(P)-bd_dom_sf"/>
</dbReference>
<evidence type="ECO:0000313" key="4">
    <source>
        <dbReference type="Proteomes" id="UP000268973"/>
    </source>
</evidence>
<proteinExistence type="inferred from homology"/>
<comment type="caution">
    <text evidence="3">The sequence shown here is derived from an EMBL/GenBank/DDBJ whole genome shotgun (WGS) entry which is preliminary data.</text>
</comment>
<reference evidence="3 4" key="1">
    <citation type="submission" date="2018-12" db="EMBL/GenBank/DDBJ databases">
        <title>Vibrio sp. isolated from China Sea.</title>
        <authorList>
            <person name="Li Y."/>
        </authorList>
    </citation>
    <scope>NUCLEOTIDE SEQUENCE [LARGE SCALE GENOMIC DNA]</scope>
    <source>
        <strain evidence="3 4">BEI207</strain>
    </source>
</reference>
<keyword evidence="4" id="KW-1185">Reference proteome</keyword>
<dbReference type="Proteomes" id="UP000268973">
    <property type="component" value="Unassembled WGS sequence"/>
</dbReference>
<protein>
    <submittedName>
        <fullName evidence="3">Short chain dehydrogenase</fullName>
    </submittedName>
</protein>
<dbReference type="OrthoDB" id="9787486at2"/>
<dbReference type="GO" id="GO:0016491">
    <property type="term" value="F:oxidoreductase activity"/>
    <property type="evidence" value="ECO:0007669"/>
    <property type="project" value="UniProtKB-KW"/>
</dbReference>
<dbReference type="PANTHER" id="PTHR43477:SF1">
    <property type="entry name" value="DIHYDROANTICAPSIN 7-DEHYDROGENASE"/>
    <property type="match status" value="1"/>
</dbReference>
<dbReference type="PANTHER" id="PTHR43477">
    <property type="entry name" value="DIHYDROANTICAPSIN 7-DEHYDROGENASE"/>
    <property type="match status" value="1"/>
</dbReference>
<dbReference type="EMBL" id="RXZH01000001">
    <property type="protein sequence ID" value="RTZ17830.1"/>
    <property type="molecule type" value="Genomic_DNA"/>
</dbReference>
<organism evidence="3 4">
    <name type="scientific">Vibrio aquaticus</name>
    <dbReference type="NCBI Taxonomy" id="2496559"/>
    <lineage>
        <taxon>Bacteria</taxon>
        <taxon>Pseudomonadati</taxon>
        <taxon>Pseudomonadota</taxon>
        <taxon>Gammaproteobacteria</taxon>
        <taxon>Vibrionales</taxon>
        <taxon>Vibrionaceae</taxon>
        <taxon>Vibrio</taxon>
    </lineage>
</organism>
<dbReference type="Pfam" id="PF13561">
    <property type="entry name" value="adh_short_C2"/>
    <property type="match status" value="1"/>
</dbReference>
<dbReference type="Gene3D" id="3.40.50.720">
    <property type="entry name" value="NAD(P)-binding Rossmann-like Domain"/>
    <property type="match status" value="1"/>
</dbReference>
<dbReference type="NCBIfam" id="NF005754">
    <property type="entry name" value="PRK07578.1"/>
    <property type="match status" value="1"/>
</dbReference>
<dbReference type="RefSeq" id="WP_126572580.1">
    <property type="nucleotide sequence ID" value="NZ_RXZH01000001.1"/>
</dbReference>
<sequence>MKILAIGANGIIGQAVTRLFAQQHDVIEVGHSTGELTVDIEDSASIQSLFERVGSVDAIICMAGNGEMGSIAEMPNEGYQTVLSNKLMGQVNLVRFGLEYLNDGGSITLTSGQAANHPMPGTAAIAMGVAGVNAFVSVAALELDKGKRINAVSPAIVKETLEQWGVDSSHGIAANDVARFYQQSIDEGKTGHIYDALPSLN</sequence>